<evidence type="ECO:0000256" key="5">
    <source>
        <dbReference type="ARBA" id="ARBA00023136"/>
    </source>
</evidence>
<feature type="transmembrane region" description="Helical" evidence="6">
    <location>
        <begin position="396"/>
        <end position="414"/>
    </location>
</feature>
<keyword evidence="3 6" id="KW-0812">Transmembrane</keyword>
<dbReference type="Pfam" id="PF07690">
    <property type="entry name" value="MFS_1"/>
    <property type="match status" value="1"/>
</dbReference>
<feature type="transmembrane region" description="Helical" evidence="6">
    <location>
        <begin position="195"/>
        <end position="219"/>
    </location>
</feature>
<feature type="transmembrane region" description="Helical" evidence="6">
    <location>
        <begin position="275"/>
        <end position="294"/>
    </location>
</feature>
<dbReference type="PANTHER" id="PTHR43124:SF3">
    <property type="entry name" value="CHLORAMPHENICOL EFFLUX PUMP RV0191"/>
    <property type="match status" value="1"/>
</dbReference>
<reference evidence="9" key="1">
    <citation type="submission" date="2023-07" db="EMBL/GenBank/DDBJ databases">
        <title>Description of three actinobacteria isolated from air of manufacturing shop in a pharmaceutical factory.</title>
        <authorList>
            <person name="Zhang D.-F."/>
        </authorList>
    </citation>
    <scope>NUCLEOTIDE SEQUENCE [LARGE SCALE GENOMIC DNA]</scope>
    <source>
        <strain evidence="9">CCTCC AB 207010</strain>
    </source>
</reference>
<dbReference type="InterPro" id="IPR011701">
    <property type="entry name" value="MFS"/>
</dbReference>
<name>A0ABU1FQC9_9MICC</name>
<keyword evidence="4 6" id="KW-1133">Transmembrane helix</keyword>
<sequence length="424" mass="44328">MNEKQVPVTTGAVPLSTGSVPLVSHARPHYTRRQTTLAILALAIGGFAIGVTEFAIMGLQREAVADLFGELTESTMARGGMLVTFYALGVVVGAPILALAGAKRERKMYALLLLGIFAVAHVLSFFAPTYELMLAARFLSGLPHGAFFATAALMAAQMAGPGKRARAIAVVLSGIAIANLTGVPAVTWVGQQFGWRWMFAVVALLALVTMVAVAIYAPRQQPPAGASFGREIRGLANQRLWVGIALAVVGFSGMFAIYSYISHISVDVTGLDESVLPWVVFIFGFGMVVGNFLGGWGSDKSVLGTVLGAMALVAVFMGLFGLLAHIPWLMILLLFLIGTSASMLGPAMQTHLIDTAPQAPQLAASFHHSAFNAANAMGALMGGWVIAAGWGLRAPAYAGATAAALGLLIALYSVHLARRGGHKV</sequence>
<feature type="transmembrane region" description="Helical" evidence="6">
    <location>
        <begin position="167"/>
        <end position="189"/>
    </location>
</feature>
<dbReference type="Gene3D" id="1.20.1250.20">
    <property type="entry name" value="MFS general substrate transporter like domains"/>
    <property type="match status" value="2"/>
</dbReference>
<dbReference type="PROSITE" id="PS50850">
    <property type="entry name" value="MFS"/>
    <property type="match status" value="1"/>
</dbReference>
<proteinExistence type="predicted"/>
<dbReference type="CDD" id="cd17324">
    <property type="entry name" value="MFS_NepI_like"/>
    <property type="match status" value="1"/>
</dbReference>
<protein>
    <submittedName>
        <fullName evidence="8">MFS transporter</fullName>
    </submittedName>
</protein>
<evidence type="ECO:0000259" key="7">
    <source>
        <dbReference type="PROSITE" id="PS50850"/>
    </source>
</evidence>
<dbReference type="InterPro" id="IPR036259">
    <property type="entry name" value="MFS_trans_sf"/>
</dbReference>
<dbReference type="PANTHER" id="PTHR43124">
    <property type="entry name" value="PURINE EFFLUX PUMP PBUE"/>
    <property type="match status" value="1"/>
</dbReference>
<dbReference type="SUPFAM" id="SSF103473">
    <property type="entry name" value="MFS general substrate transporter"/>
    <property type="match status" value="1"/>
</dbReference>
<feature type="transmembrane region" description="Helical" evidence="6">
    <location>
        <begin position="301"/>
        <end position="322"/>
    </location>
</feature>
<comment type="caution">
    <text evidence="8">The sequence shown here is derived from an EMBL/GenBank/DDBJ whole genome shotgun (WGS) entry which is preliminary data.</text>
</comment>
<dbReference type="Proteomes" id="UP001260872">
    <property type="component" value="Unassembled WGS sequence"/>
</dbReference>
<evidence type="ECO:0000313" key="9">
    <source>
        <dbReference type="Proteomes" id="UP001260872"/>
    </source>
</evidence>
<keyword evidence="5 6" id="KW-0472">Membrane</keyword>
<feature type="transmembrane region" description="Helical" evidence="6">
    <location>
        <begin position="240"/>
        <end position="263"/>
    </location>
</feature>
<dbReference type="EMBL" id="JAVKGT010000003">
    <property type="protein sequence ID" value="MDR5710841.1"/>
    <property type="molecule type" value="Genomic_DNA"/>
</dbReference>
<feature type="transmembrane region" description="Helical" evidence="6">
    <location>
        <begin position="79"/>
        <end position="102"/>
    </location>
</feature>
<comment type="subcellular location">
    <subcellularLocation>
        <location evidence="1">Cell membrane</location>
        <topology evidence="1">Multi-pass membrane protein</topology>
    </subcellularLocation>
</comment>
<accession>A0ABU1FQC9</accession>
<evidence type="ECO:0000256" key="4">
    <source>
        <dbReference type="ARBA" id="ARBA00022989"/>
    </source>
</evidence>
<evidence type="ECO:0000313" key="8">
    <source>
        <dbReference type="EMBL" id="MDR5710841.1"/>
    </source>
</evidence>
<evidence type="ECO:0000256" key="2">
    <source>
        <dbReference type="ARBA" id="ARBA00022475"/>
    </source>
</evidence>
<evidence type="ECO:0000256" key="3">
    <source>
        <dbReference type="ARBA" id="ARBA00022692"/>
    </source>
</evidence>
<keyword evidence="2" id="KW-1003">Cell membrane</keyword>
<gene>
    <name evidence="8" type="ORF">RH857_01625</name>
</gene>
<evidence type="ECO:0000256" key="1">
    <source>
        <dbReference type="ARBA" id="ARBA00004651"/>
    </source>
</evidence>
<dbReference type="RefSeq" id="WP_310536235.1">
    <property type="nucleotide sequence ID" value="NZ_BAAAOC010000018.1"/>
</dbReference>
<dbReference type="InterPro" id="IPR050189">
    <property type="entry name" value="MFS_Efflux_Transporters"/>
</dbReference>
<keyword evidence="9" id="KW-1185">Reference proteome</keyword>
<evidence type="ECO:0000256" key="6">
    <source>
        <dbReference type="SAM" id="Phobius"/>
    </source>
</evidence>
<organism evidence="8 9">
    <name type="scientific">Nesterenkonia flava</name>
    <dbReference type="NCBI Taxonomy" id="469799"/>
    <lineage>
        <taxon>Bacteria</taxon>
        <taxon>Bacillati</taxon>
        <taxon>Actinomycetota</taxon>
        <taxon>Actinomycetes</taxon>
        <taxon>Micrococcales</taxon>
        <taxon>Micrococcaceae</taxon>
        <taxon>Nesterenkonia</taxon>
    </lineage>
</organism>
<feature type="domain" description="Major facilitator superfamily (MFS) profile" evidence="7">
    <location>
        <begin position="38"/>
        <end position="418"/>
    </location>
</feature>
<feature type="transmembrane region" description="Helical" evidence="6">
    <location>
        <begin position="369"/>
        <end position="390"/>
    </location>
</feature>
<dbReference type="InterPro" id="IPR020846">
    <property type="entry name" value="MFS_dom"/>
</dbReference>
<feature type="transmembrane region" description="Helical" evidence="6">
    <location>
        <begin position="328"/>
        <end position="348"/>
    </location>
</feature>
<feature type="transmembrane region" description="Helical" evidence="6">
    <location>
        <begin position="37"/>
        <end position="59"/>
    </location>
</feature>
<feature type="transmembrane region" description="Helical" evidence="6">
    <location>
        <begin position="134"/>
        <end position="155"/>
    </location>
</feature>
<feature type="transmembrane region" description="Helical" evidence="6">
    <location>
        <begin position="109"/>
        <end position="128"/>
    </location>
</feature>